<comment type="caution">
    <text evidence="2">The sequence shown here is derived from an EMBL/GenBank/DDBJ whole genome shotgun (WGS) entry which is preliminary data.</text>
</comment>
<evidence type="ECO:0000256" key="1">
    <source>
        <dbReference type="SAM" id="MobiDB-lite"/>
    </source>
</evidence>
<dbReference type="AlphaFoldDB" id="A0AA40EH43"/>
<feature type="compositionally biased region" description="Basic and acidic residues" evidence="1">
    <location>
        <begin position="278"/>
        <end position="295"/>
    </location>
</feature>
<reference evidence="2" key="1">
    <citation type="submission" date="2023-06" db="EMBL/GenBank/DDBJ databases">
        <title>Genome-scale phylogeny and comparative genomics of the fungal order Sordariales.</title>
        <authorList>
            <consortium name="Lawrence Berkeley National Laboratory"/>
            <person name="Hensen N."/>
            <person name="Bonometti L."/>
            <person name="Westerberg I."/>
            <person name="Brannstrom I.O."/>
            <person name="Guillou S."/>
            <person name="Cros-Aarteil S."/>
            <person name="Calhoun S."/>
            <person name="Haridas S."/>
            <person name="Kuo A."/>
            <person name="Mondo S."/>
            <person name="Pangilinan J."/>
            <person name="Riley R."/>
            <person name="Labutti K."/>
            <person name="Andreopoulos B."/>
            <person name="Lipzen A."/>
            <person name="Chen C."/>
            <person name="Yanf M."/>
            <person name="Daum C."/>
            <person name="Ng V."/>
            <person name="Clum A."/>
            <person name="Steindorff A."/>
            <person name="Ohm R."/>
            <person name="Martin F."/>
            <person name="Silar P."/>
            <person name="Natvig D."/>
            <person name="Lalanne C."/>
            <person name="Gautier V."/>
            <person name="Ament-Velasquez S.L."/>
            <person name="Kruys A."/>
            <person name="Hutchinson M.I."/>
            <person name="Powell A.J."/>
            <person name="Barry K."/>
            <person name="Miller A.N."/>
            <person name="Grigoriev I.V."/>
            <person name="Debuchy R."/>
            <person name="Gladieux P."/>
            <person name="Thoren M.H."/>
            <person name="Johannesson H."/>
        </authorList>
    </citation>
    <scope>NUCLEOTIDE SEQUENCE</scope>
    <source>
        <strain evidence="2">CBS 540.89</strain>
    </source>
</reference>
<dbReference type="GO" id="GO:0030687">
    <property type="term" value="C:preribosome, large subunit precursor"/>
    <property type="evidence" value="ECO:0007669"/>
    <property type="project" value="TreeGrafter"/>
</dbReference>
<dbReference type="GO" id="GO:0090730">
    <property type="term" value="C:Las1 complex"/>
    <property type="evidence" value="ECO:0007669"/>
    <property type="project" value="InterPro"/>
</dbReference>
<dbReference type="GO" id="GO:0000470">
    <property type="term" value="P:maturation of LSU-rRNA"/>
    <property type="evidence" value="ECO:0007669"/>
    <property type="project" value="TreeGrafter"/>
</dbReference>
<dbReference type="GO" id="GO:0000460">
    <property type="term" value="P:maturation of 5.8S rRNA"/>
    <property type="evidence" value="ECO:0007669"/>
    <property type="project" value="TreeGrafter"/>
</dbReference>
<accession>A0AA40EH43</accession>
<feature type="compositionally biased region" description="Low complexity" evidence="1">
    <location>
        <begin position="266"/>
        <end position="276"/>
    </location>
</feature>
<dbReference type="PANTHER" id="PTHR15002:SF0">
    <property type="entry name" value="RIBOSOMAL BIOGENESIS PROTEIN LAS1L"/>
    <property type="match status" value="1"/>
</dbReference>
<proteinExistence type="predicted"/>
<dbReference type="Proteomes" id="UP001172159">
    <property type="component" value="Unassembled WGS sequence"/>
</dbReference>
<dbReference type="Pfam" id="PF04031">
    <property type="entry name" value="Las1"/>
    <property type="match status" value="1"/>
</dbReference>
<feature type="compositionally biased region" description="Basic and acidic residues" evidence="1">
    <location>
        <begin position="308"/>
        <end position="317"/>
    </location>
</feature>
<sequence>MVQYIHTPYPTPSSLLLVRSQFYPPSSLPLATTTAAKEEAVARVNLWTHRGSCPHLVESTALLTAVILSDNASSSMSNSTGVNSSTLRAAYVAAFGRFVTGLLDSHQDKARKQSMYELAKGVGLPAKFVELRHMGVHEGMPSLGRLRRGAGEGLEWIWGVYWSKLGEGDIEMDMGATQEQEGGEGRQEQEGGEEGRVEGLVRRYLDLGETAGERMRREILLGGLRGFERGVVKQVVERVVGGTSDGKMVRRGMGLGRLLDGEDQGEGAASAEALGSKPESRETVPEAGEDVKMAEVEGMPEPISVTETPREEDKEWKTPSWVLYDEREWVPKPIGVV</sequence>
<dbReference type="InterPro" id="IPR007174">
    <property type="entry name" value="Las1"/>
</dbReference>
<organism evidence="2 3">
    <name type="scientific">Apiosordaria backusii</name>
    <dbReference type="NCBI Taxonomy" id="314023"/>
    <lineage>
        <taxon>Eukaryota</taxon>
        <taxon>Fungi</taxon>
        <taxon>Dikarya</taxon>
        <taxon>Ascomycota</taxon>
        <taxon>Pezizomycotina</taxon>
        <taxon>Sordariomycetes</taxon>
        <taxon>Sordariomycetidae</taxon>
        <taxon>Sordariales</taxon>
        <taxon>Lasiosphaeriaceae</taxon>
        <taxon>Apiosordaria</taxon>
    </lineage>
</organism>
<evidence type="ECO:0000313" key="3">
    <source>
        <dbReference type="Proteomes" id="UP001172159"/>
    </source>
</evidence>
<feature type="region of interest" description="Disordered" evidence="1">
    <location>
        <begin position="257"/>
        <end position="317"/>
    </location>
</feature>
<dbReference type="EMBL" id="JAUKTV010000007">
    <property type="protein sequence ID" value="KAK0735468.1"/>
    <property type="molecule type" value="Genomic_DNA"/>
</dbReference>
<evidence type="ECO:0000313" key="2">
    <source>
        <dbReference type="EMBL" id="KAK0735468.1"/>
    </source>
</evidence>
<name>A0AA40EH43_9PEZI</name>
<dbReference type="GO" id="GO:0004519">
    <property type="term" value="F:endonuclease activity"/>
    <property type="evidence" value="ECO:0007669"/>
    <property type="project" value="InterPro"/>
</dbReference>
<dbReference type="PANTHER" id="PTHR15002">
    <property type="entry name" value="RIBOSOMAL BIOGENESIS PROTEIN LAS1L"/>
    <property type="match status" value="1"/>
</dbReference>
<protein>
    <submittedName>
        <fullName evidence="2">Las1-like-domain-containing protein</fullName>
    </submittedName>
</protein>
<keyword evidence="3" id="KW-1185">Reference proteome</keyword>
<gene>
    <name evidence="2" type="ORF">B0T21DRAFT_451577</name>
</gene>